<comment type="caution">
    <text evidence="1">The sequence shown here is derived from an EMBL/GenBank/DDBJ whole genome shotgun (WGS) entry which is preliminary data.</text>
</comment>
<dbReference type="EMBL" id="NBNE01002061">
    <property type="protein sequence ID" value="OWZ11669.1"/>
    <property type="molecule type" value="Genomic_DNA"/>
</dbReference>
<evidence type="ECO:0000313" key="2">
    <source>
        <dbReference type="Proteomes" id="UP000198211"/>
    </source>
</evidence>
<accession>A0A225W397</accession>
<keyword evidence="2" id="KW-1185">Reference proteome</keyword>
<reference evidence="2" key="1">
    <citation type="submission" date="2017-03" db="EMBL/GenBank/DDBJ databases">
        <title>Phytopthora megakarya and P. palmivora, two closely related causual agents of cacao black pod achieved similar genome size and gene model numbers by different mechanisms.</title>
        <authorList>
            <person name="Ali S."/>
            <person name="Shao J."/>
            <person name="Larry D.J."/>
            <person name="Kronmiller B."/>
            <person name="Shen D."/>
            <person name="Strem M.D."/>
            <person name="Melnick R.L."/>
            <person name="Guiltinan M.J."/>
            <person name="Tyler B.M."/>
            <person name="Meinhardt L.W."/>
            <person name="Bailey B.A."/>
        </authorList>
    </citation>
    <scope>NUCLEOTIDE SEQUENCE [LARGE SCALE GENOMIC DNA]</scope>
    <source>
        <strain evidence="2">zdho120</strain>
    </source>
</reference>
<dbReference type="OrthoDB" id="141575at2759"/>
<protein>
    <submittedName>
        <fullName evidence="1">Uncharacterized protein</fullName>
    </submittedName>
</protein>
<evidence type="ECO:0000313" key="1">
    <source>
        <dbReference type="EMBL" id="OWZ11669.1"/>
    </source>
</evidence>
<proteinExistence type="predicted"/>
<dbReference type="Proteomes" id="UP000198211">
    <property type="component" value="Unassembled WGS sequence"/>
</dbReference>
<dbReference type="AlphaFoldDB" id="A0A225W397"/>
<gene>
    <name evidence="1" type="ORF">PHMEG_00015278</name>
</gene>
<name>A0A225W397_9STRA</name>
<organism evidence="1 2">
    <name type="scientific">Phytophthora megakarya</name>
    <dbReference type="NCBI Taxonomy" id="4795"/>
    <lineage>
        <taxon>Eukaryota</taxon>
        <taxon>Sar</taxon>
        <taxon>Stramenopiles</taxon>
        <taxon>Oomycota</taxon>
        <taxon>Peronosporomycetes</taxon>
        <taxon>Peronosporales</taxon>
        <taxon>Peronosporaceae</taxon>
        <taxon>Phytophthora</taxon>
    </lineage>
</organism>
<sequence length="73" mass="8552">MSLRATVMYHNKFKIRNRERRVIERILRTGLAPKILRRKQMIFLPKTKTIDPTLDNSKGLPPVTSNYDSIVVD</sequence>